<dbReference type="Proteomes" id="UP000188947">
    <property type="component" value="Unassembled WGS sequence"/>
</dbReference>
<evidence type="ECO:0000313" key="2">
    <source>
        <dbReference type="Proteomes" id="UP000188947"/>
    </source>
</evidence>
<evidence type="ECO:0000313" key="1">
    <source>
        <dbReference type="EMBL" id="OOH93079.1"/>
    </source>
</evidence>
<dbReference type="STRING" id="238.BBD35_06130"/>
<reference evidence="1 2" key="1">
    <citation type="submission" date="2016-11" db="EMBL/GenBank/DDBJ databases">
        <title>Genome sequence and comparative genomic analysis of clinical strain Elizabethkingia meningoseptica 61421 PRCM.</title>
        <authorList>
            <person name="Wang M."/>
            <person name="Hu S."/>
            <person name="Cao L."/>
            <person name="Jiang T."/>
            <person name="Zhou Y."/>
            <person name="Ming D."/>
        </authorList>
    </citation>
    <scope>NUCLEOTIDE SEQUENCE [LARGE SCALE GENOMIC DNA]</scope>
    <source>
        <strain evidence="1 2">61421 PRCM</strain>
    </source>
</reference>
<dbReference type="EMBL" id="MPOG01000019">
    <property type="protein sequence ID" value="OOH93079.1"/>
    <property type="molecule type" value="Genomic_DNA"/>
</dbReference>
<dbReference type="RefSeq" id="WP_069215118.1">
    <property type="nucleotide sequence ID" value="NZ_CP016378.1"/>
</dbReference>
<organism evidence="1 2">
    <name type="scientific">Elizabethkingia meningoseptica</name>
    <name type="common">Chryseobacterium meningosepticum</name>
    <dbReference type="NCBI Taxonomy" id="238"/>
    <lineage>
        <taxon>Bacteria</taxon>
        <taxon>Pseudomonadati</taxon>
        <taxon>Bacteroidota</taxon>
        <taxon>Flavobacteriia</taxon>
        <taxon>Flavobacteriales</taxon>
        <taxon>Weeksellaceae</taxon>
        <taxon>Elizabethkingia</taxon>
    </lineage>
</organism>
<dbReference type="AlphaFoldDB" id="A0A1V3TWX8"/>
<protein>
    <submittedName>
        <fullName evidence="1">Uncharacterized protein</fullName>
    </submittedName>
</protein>
<proteinExistence type="predicted"/>
<sequence length="75" mass="8825">MSELIIRPKDASELNLLENLLTKMKIPFEINEDINEDFILTKDMKELLDERLKEDEKTFTDAFESLKNLSEKHGL</sequence>
<gene>
    <name evidence="1" type="ORF">BMF97_16505</name>
</gene>
<name>A0A1V3TWX8_ELIME</name>
<accession>A0A1V3TWX8</accession>
<keyword evidence="2" id="KW-1185">Reference proteome</keyword>
<dbReference type="OrthoDB" id="1264087at2"/>
<comment type="caution">
    <text evidence="1">The sequence shown here is derived from an EMBL/GenBank/DDBJ whole genome shotgun (WGS) entry which is preliminary data.</text>
</comment>